<accession>A0A172TZ28</accession>
<organism evidence="2 3">
    <name type="scientific">Flavisolibacter tropicus</name>
    <dbReference type="NCBI Taxonomy" id="1492898"/>
    <lineage>
        <taxon>Bacteria</taxon>
        <taxon>Pseudomonadati</taxon>
        <taxon>Bacteroidota</taxon>
        <taxon>Chitinophagia</taxon>
        <taxon>Chitinophagales</taxon>
        <taxon>Chitinophagaceae</taxon>
        <taxon>Flavisolibacter</taxon>
    </lineage>
</organism>
<dbReference type="STRING" id="1492898.SY85_17400"/>
<dbReference type="EMBL" id="CP011390">
    <property type="protein sequence ID" value="ANE52007.1"/>
    <property type="molecule type" value="Genomic_DNA"/>
</dbReference>
<keyword evidence="1" id="KW-0812">Transmembrane</keyword>
<keyword evidence="3" id="KW-1185">Reference proteome</keyword>
<dbReference type="KEGG" id="fla:SY85_17400"/>
<feature type="transmembrane region" description="Helical" evidence="1">
    <location>
        <begin position="112"/>
        <end position="132"/>
    </location>
</feature>
<dbReference type="Proteomes" id="UP000077177">
    <property type="component" value="Chromosome"/>
</dbReference>
<keyword evidence="1" id="KW-1133">Transmembrane helix</keyword>
<dbReference type="RefSeq" id="WP_066406148.1">
    <property type="nucleotide sequence ID" value="NZ_CP011390.1"/>
</dbReference>
<proteinExistence type="predicted"/>
<feature type="transmembrane region" description="Helical" evidence="1">
    <location>
        <begin position="54"/>
        <end position="72"/>
    </location>
</feature>
<feature type="transmembrane region" description="Helical" evidence="1">
    <location>
        <begin position="79"/>
        <end position="100"/>
    </location>
</feature>
<evidence type="ECO:0000313" key="3">
    <source>
        <dbReference type="Proteomes" id="UP000077177"/>
    </source>
</evidence>
<reference evidence="2 3" key="2">
    <citation type="journal article" date="2016" name="Int. J. Syst. Evol. Microbiol.">
        <title>Flavisolibacter tropicus sp. nov., isolated from tropical soil.</title>
        <authorList>
            <person name="Lee J.J."/>
            <person name="Kang M.S."/>
            <person name="Kim G.S."/>
            <person name="Lee C.S."/>
            <person name="Lim S."/>
            <person name="Lee J."/>
            <person name="Roh S.H."/>
            <person name="Kang H."/>
            <person name="Ha J.M."/>
            <person name="Bae S."/>
            <person name="Jung H.Y."/>
            <person name="Kim M.K."/>
        </authorList>
    </citation>
    <scope>NUCLEOTIDE SEQUENCE [LARGE SCALE GENOMIC DNA]</scope>
    <source>
        <strain evidence="2 3">LCS9</strain>
    </source>
</reference>
<feature type="transmembrane region" description="Helical" evidence="1">
    <location>
        <begin position="144"/>
        <end position="168"/>
    </location>
</feature>
<protein>
    <submittedName>
        <fullName evidence="2">Uncharacterized protein</fullName>
    </submittedName>
</protein>
<name>A0A172TZ28_9BACT</name>
<keyword evidence="1" id="KW-0472">Membrane</keyword>
<reference evidence="3" key="1">
    <citation type="submission" date="2015-01" db="EMBL/GenBank/DDBJ databases">
        <title>Flavisolibacter sp./LCS9/ whole genome sequencing.</title>
        <authorList>
            <person name="Kim M.K."/>
            <person name="Srinivasan S."/>
            <person name="Lee J.-J."/>
        </authorList>
    </citation>
    <scope>NUCLEOTIDE SEQUENCE [LARGE SCALE GENOMIC DNA]</scope>
    <source>
        <strain evidence="3">LCS9</strain>
    </source>
</reference>
<dbReference type="AlphaFoldDB" id="A0A172TZ28"/>
<evidence type="ECO:0000313" key="2">
    <source>
        <dbReference type="EMBL" id="ANE52007.1"/>
    </source>
</evidence>
<gene>
    <name evidence="2" type="ORF">SY85_17400</name>
</gene>
<evidence type="ECO:0000256" key="1">
    <source>
        <dbReference type="SAM" id="Phobius"/>
    </source>
</evidence>
<sequence length="182" mass="19519">MKTLVFLSIFLLTLLAAFNGMSQLPDSSHRDTTATSASWQKEDNTADDDFAPGLLFMALIGISLVCVCIGIGSILTITLLLLLFSFVLLGILSSSVFVGLNRRSFTSGFKTFVVSTFSIGGIGLGISLLYLTNYLFNLHLSHTTTLWMGGGVGLVAGVLLGLLSFILLQQLLGFFKQRIGLS</sequence>